<sequence>MPLQEHCVGYLKPKLNSKKALMLNGGIFHGLRQDVPTRWNSTYLMLKGAIYYKTALEHLGMSDSNYRSCPSIFEWDRVEKLCNSNEALAIAVILDPRYKLEFVEFAYGKLYGNDGETHFSRIRRRLFDLFNEYLHKSSCEPSSSASQQIINLKPQESDIPFKENLAEAAAEFEEATGDILNTKEMRKIIP</sequence>
<dbReference type="GO" id="GO:0003677">
    <property type="term" value="F:DNA binding"/>
    <property type="evidence" value="ECO:0007669"/>
    <property type="project" value="InterPro"/>
</dbReference>
<dbReference type="EMBL" id="CP136896">
    <property type="protein sequence ID" value="WOL13646.1"/>
    <property type="molecule type" value="Genomic_DNA"/>
</dbReference>
<reference evidence="2 3" key="1">
    <citation type="submission" date="2023-10" db="EMBL/GenBank/DDBJ databases">
        <title>Chromosome-scale genome assembly provides insights into flower coloration mechanisms of Canna indica.</title>
        <authorList>
            <person name="Li C."/>
        </authorList>
    </citation>
    <scope>NUCLEOTIDE SEQUENCE [LARGE SCALE GENOMIC DNA]</scope>
    <source>
        <tissue evidence="2">Flower</tissue>
    </source>
</reference>
<dbReference type="Pfam" id="PF14372">
    <property type="entry name" value="hAT-like_RNase-H"/>
    <property type="match status" value="1"/>
</dbReference>
<feature type="domain" description="hAT-like transposase RNase-H fold" evidence="1">
    <location>
        <begin position="83"/>
        <end position="133"/>
    </location>
</feature>
<dbReference type="Proteomes" id="UP001327560">
    <property type="component" value="Chromosome 7"/>
</dbReference>
<dbReference type="InterPro" id="IPR012337">
    <property type="entry name" value="RNaseH-like_sf"/>
</dbReference>
<dbReference type="SUPFAM" id="SSF53098">
    <property type="entry name" value="Ribonuclease H-like"/>
    <property type="match status" value="1"/>
</dbReference>
<dbReference type="InterPro" id="IPR025525">
    <property type="entry name" value="hAT-like_transposase_RNase-H"/>
</dbReference>
<protein>
    <submittedName>
        <fullName evidence="2">Zinc finger BED domain-containing protein RICESLEEPER 3</fullName>
    </submittedName>
</protein>
<organism evidence="2 3">
    <name type="scientific">Canna indica</name>
    <name type="common">Indian-shot</name>
    <dbReference type="NCBI Taxonomy" id="4628"/>
    <lineage>
        <taxon>Eukaryota</taxon>
        <taxon>Viridiplantae</taxon>
        <taxon>Streptophyta</taxon>
        <taxon>Embryophyta</taxon>
        <taxon>Tracheophyta</taxon>
        <taxon>Spermatophyta</taxon>
        <taxon>Magnoliopsida</taxon>
        <taxon>Liliopsida</taxon>
        <taxon>Zingiberales</taxon>
        <taxon>Cannaceae</taxon>
        <taxon>Canna</taxon>
    </lineage>
</organism>
<dbReference type="AlphaFoldDB" id="A0AAQ3KWP3"/>
<evidence type="ECO:0000259" key="1">
    <source>
        <dbReference type="Pfam" id="PF14372"/>
    </source>
</evidence>
<accession>A0AAQ3KWP3</accession>
<evidence type="ECO:0000313" key="2">
    <source>
        <dbReference type="EMBL" id="WOL13646.1"/>
    </source>
</evidence>
<proteinExistence type="predicted"/>
<dbReference type="PANTHER" id="PTHR23272">
    <property type="entry name" value="BED FINGER-RELATED"/>
    <property type="match status" value="1"/>
</dbReference>
<evidence type="ECO:0000313" key="3">
    <source>
        <dbReference type="Proteomes" id="UP001327560"/>
    </source>
</evidence>
<name>A0AAQ3KWP3_9LILI</name>
<gene>
    <name evidence="2" type="ORF">Cni_G22419</name>
</gene>
<dbReference type="PANTHER" id="PTHR23272:SF192">
    <property type="entry name" value="ZINC FINGER BED DOMAIN-CONTAINING PROTEIN DAYSLEEPER-LIKE"/>
    <property type="match status" value="1"/>
</dbReference>
<keyword evidence="3" id="KW-1185">Reference proteome</keyword>